<keyword evidence="2 3" id="KW-0505">Motor protein</keyword>
<feature type="non-terminal residue" evidence="5">
    <location>
        <position position="212"/>
    </location>
</feature>
<dbReference type="PRINTS" id="PR00380">
    <property type="entry name" value="KINESINHEAVY"/>
</dbReference>
<evidence type="ECO:0000259" key="4">
    <source>
        <dbReference type="PROSITE" id="PS50067"/>
    </source>
</evidence>
<dbReference type="PANTHER" id="PTHR47968:SF75">
    <property type="entry name" value="CENTROMERE-ASSOCIATED PROTEIN E"/>
    <property type="match status" value="1"/>
</dbReference>
<dbReference type="EMBL" id="CAJNNV010032683">
    <property type="protein sequence ID" value="CAE8640717.1"/>
    <property type="molecule type" value="Genomic_DNA"/>
</dbReference>
<dbReference type="InterPro" id="IPR027417">
    <property type="entry name" value="P-loop_NTPase"/>
</dbReference>
<dbReference type="InterPro" id="IPR027640">
    <property type="entry name" value="Kinesin-like_fam"/>
</dbReference>
<dbReference type="OrthoDB" id="3176171at2759"/>
<sequence length="212" mass="23973">FRPQNQLEKDQSGKICVEVPSDGVSVCVPAGDHTFVYDRVFGVDSNQKEVYDYAAKPIINAVLRGFNGTVFAYGQTASGKTHTMEGDIDCEVMSGVIPRMVWSIFDGIYHADDHIEFLVKVSIVEIYNERIRDLLDPKKDNLKVHEDKARGVFIGEVTETYVGCEQEIFDLMRAGSYNRHVAVTNLNDHSSRSHMVFMLTIQQKNLHDRSVK</sequence>
<comment type="similarity">
    <text evidence="3">Belongs to the TRAFAC class myosin-kinesin ATPase superfamily. Kinesin family.</text>
</comment>
<dbReference type="Pfam" id="PF00225">
    <property type="entry name" value="Kinesin"/>
    <property type="match status" value="1"/>
</dbReference>
<dbReference type="InterPro" id="IPR001752">
    <property type="entry name" value="Kinesin_motor_dom"/>
</dbReference>
<protein>
    <recommendedName>
        <fullName evidence="4">Kinesin motor domain-containing protein</fullName>
    </recommendedName>
</protein>
<name>A0A813HPU1_POLGL</name>
<dbReference type="SMART" id="SM00129">
    <property type="entry name" value="KISc"/>
    <property type="match status" value="1"/>
</dbReference>
<feature type="non-terminal residue" evidence="5">
    <location>
        <position position="1"/>
    </location>
</feature>
<evidence type="ECO:0000256" key="1">
    <source>
        <dbReference type="ARBA" id="ARBA00023054"/>
    </source>
</evidence>
<proteinExistence type="inferred from homology"/>
<dbReference type="GO" id="GO:0008017">
    <property type="term" value="F:microtubule binding"/>
    <property type="evidence" value="ECO:0007669"/>
    <property type="project" value="InterPro"/>
</dbReference>
<keyword evidence="1" id="KW-0175">Coiled coil</keyword>
<dbReference type="InterPro" id="IPR036961">
    <property type="entry name" value="Kinesin_motor_dom_sf"/>
</dbReference>
<dbReference type="PROSITE" id="PS50067">
    <property type="entry name" value="KINESIN_MOTOR_2"/>
    <property type="match status" value="1"/>
</dbReference>
<evidence type="ECO:0000313" key="5">
    <source>
        <dbReference type="EMBL" id="CAE8640717.1"/>
    </source>
</evidence>
<evidence type="ECO:0000256" key="3">
    <source>
        <dbReference type="PROSITE-ProRule" id="PRU00283"/>
    </source>
</evidence>
<keyword evidence="3" id="KW-0547">Nucleotide-binding</keyword>
<organism evidence="5 6">
    <name type="scientific">Polarella glacialis</name>
    <name type="common">Dinoflagellate</name>
    <dbReference type="NCBI Taxonomy" id="89957"/>
    <lineage>
        <taxon>Eukaryota</taxon>
        <taxon>Sar</taxon>
        <taxon>Alveolata</taxon>
        <taxon>Dinophyceae</taxon>
        <taxon>Suessiales</taxon>
        <taxon>Suessiaceae</taxon>
        <taxon>Polarella</taxon>
    </lineage>
</organism>
<feature type="binding site" evidence="3">
    <location>
        <begin position="74"/>
        <end position="81"/>
    </location>
    <ligand>
        <name>ATP</name>
        <dbReference type="ChEBI" id="CHEBI:30616"/>
    </ligand>
</feature>
<dbReference type="Gene3D" id="3.40.850.10">
    <property type="entry name" value="Kinesin motor domain"/>
    <property type="match status" value="1"/>
</dbReference>
<dbReference type="Proteomes" id="UP000654075">
    <property type="component" value="Unassembled WGS sequence"/>
</dbReference>
<dbReference type="OMA" id="KERRYRC"/>
<accession>A0A813HPU1</accession>
<dbReference type="SUPFAM" id="SSF52540">
    <property type="entry name" value="P-loop containing nucleoside triphosphate hydrolases"/>
    <property type="match status" value="1"/>
</dbReference>
<feature type="domain" description="Kinesin motor" evidence="4">
    <location>
        <begin position="1"/>
        <end position="212"/>
    </location>
</feature>
<keyword evidence="6" id="KW-1185">Reference proteome</keyword>
<dbReference type="PANTHER" id="PTHR47968">
    <property type="entry name" value="CENTROMERE PROTEIN E"/>
    <property type="match status" value="1"/>
</dbReference>
<gene>
    <name evidence="5" type="ORF">PGLA1383_LOCUS55496</name>
</gene>
<dbReference type="GO" id="GO:0007018">
    <property type="term" value="P:microtubule-based movement"/>
    <property type="evidence" value="ECO:0007669"/>
    <property type="project" value="InterPro"/>
</dbReference>
<dbReference type="AlphaFoldDB" id="A0A813HPU1"/>
<evidence type="ECO:0000313" key="6">
    <source>
        <dbReference type="Proteomes" id="UP000654075"/>
    </source>
</evidence>
<keyword evidence="3" id="KW-0067">ATP-binding</keyword>
<dbReference type="GO" id="GO:0003777">
    <property type="term" value="F:microtubule motor activity"/>
    <property type="evidence" value="ECO:0007669"/>
    <property type="project" value="InterPro"/>
</dbReference>
<evidence type="ECO:0000256" key="2">
    <source>
        <dbReference type="ARBA" id="ARBA00023175"/>
    </source>
</evidence>
<dbReference type="GO" id="GO:0005524">
    <property type="term" value="F:ATP binding"/>
    <property type="evidence" value="ECO:0007669"/>
    <property type="project" value="UniProtKB-UniRule"/>
</dbReference>
<comment type="caution">
    <text evidence="5">The sequence shown here is derived from an EMBL/GenBank/DDBJ whole genome shotgun (WGS) entry which is preliminary data.</text>
</comment>
<reference evidence="5" key="1">
    <citation type="submission" date="2021-02" db="EMBL/GenBank/DDBJ databases">
        <authorList>
            <person name="Dougan E. K."/>
            <person name="Rhodes N."/>
            <person name="Thang M."/>
            <person name="Chan C."/>
        </authorList>
    </citation>
    <scope>NUCLEOTIDE SEQUENCE</scope>
</reference>